<dbReference type="EMBL" id="JACICE010000002">
    <property type="protein sequence ID" value="MBB3775999.1"/>
    <property type="molecule type" value="Genomic_DNA"/>
</dbReference>
<evidence type="ECO:0000313" key="4">
    <source>
        <dbReference type="Proteomes" id="UP000548685"/>
    </source>
</evidence>
<keyword evidence="4" id="KW-1185">Reference proteome</keyword>
<sequence>MTNETPEPLSPEAELALAWSSPKVRGPLSIALQLDRRLARIVMRTSEPMLGQMRLAWWRDALSKPVAERPRGDVVLDGIGLHWAGSESALVAMVDGWEVLVTADRLGQGEAAAFGTARGAFFAALASDSSAALVTRLATAGSRWAMADAAAAVSDESERAALIAAGLSTLQGETVTRFPRGLRGLAVLDVLALRALHRGGRPLMEGRGASLAALRGAIFLN</sequence>
<evidence type="ECO:0000313" key="2">
    <source>
        <dbReference type="EMBL" id="MXP38913.1"/>
    </source>
</evidence>
<dbReference type="Proteomes" id="UP000430021">
    <property type="component" value="Unassembled WGS sequence"/>
</dbReference>
<dbReference type="OrthoDB" id="9814909at2"/>
<gene>
    <name evidence="1" type="ORF">FHS52_001968</name>
    <name evidence="2" type="ORF">GRI59_09875</name>
</gene>
<accession>A0A6I4UNA6</accession>
<dbReference type="Proteomes" id="UP000548685">
    <property type="component" value="Unassembled WGS sequence"/>
</dbReference>
<dbReference type="SUPFAM" id="SSF48576">
    <property type="entry name" value="Terpenoid synthases"/>
    <property type="match status" value="1"/>
</dbReference>
<dbReference type="InterPro" id="IPR008949">
    <property type="entry name" value="Isoprenoid_synthase_dom_sf"/>
</dbReference>
<reference evidence="2 3" key="1">
    <citation type="submission" date="2019-12" db="EMBL/GenBank/DDBJ databases">
        <title>Genomic-based taxomic classification of the family Erythrobacteraceae.</title>
        <authorList>
            <person name="Xu L."/>
        </authorList>
    </citation>
    <scope>NUCLEOTIDE SEQUENCE [LARGE SCALE GENOMIC DNA]</scope>
    <source>
        <strain evidence="2 3">JCM 10282</strain>
    </source>
</reference>
<evidence type="ECO:0000313" key="3">
    <source>
        <dbReference type="Proteomes" id="UP000430021"/>
    </source>
</evidence>
<dbReference type="AlphaFoldDB" id="A0A6I4UNA6"/>
<reference evidence="1 4" key="2">
    <citation type="submission" date="2020-08" db="EMBL/GenBank/DDBJ databases">
        <title>Genomic Encyclopedia of Type Strains, Phase IV (KMG-IV): sequencing the most valuable type-strain genomes for metagenomic binning, comparative biology and taxonomic classification.</title>
        <authorList>
            <person name="Goeker M."/>
        </authorList>
    </citation>
    <scope>NUCLEOTIDE SEQUENCE [LARGE SCALE GENOMIC DNA]</scope>
    <source>
        <strain evidence="1 4">DSM 8510</strain>
    </source>
</reference>
<dbReference type="EMBL" id="WTYB01000002">
    <property type="protein sequence ID" value="MXP38913.1"/>
    <property type="molecule type" value="Genomic_DNA"/>
</dbReference>
<name>A0A6I4UNA6_9SPHN</name>
<organism evidence="2 3">
    <name type="scientific">Erythrobacter ramosus</name>
    <dbReference type="NCBI Taxonomy" id="35811"/>
    <lineage>
        <taxon>Bacteria</taxon>
        <taxon>Pseudomonadati</taxon>
        <taxon>Pseudomonadota</taxon>
        <taxon>Alphaproteobacteria</taxon>
        <taxon>Sphingomonadales</taxon>
        <taxon>Erythrobacteraceae</taxon>
        <taxon>Erythrobacter/Porphyrobacter group</taxon>
        <taxon>Erythrobacter</taxon>
    </lineage>
</organism>
<dbReference type="GO" id="GO:0016740">
    <property type="term" value="F:transferase activity"/>
    <property type="evidence" value="ECO:0007669"/>
    <property type="project" value="UniProtKB-KW"/>
</dbReference>
<dbReference type="RefSeq" id="WP_160761005.1">
    <property type="nucleotide sequence ID" value="NZ_BAAADZ010000010.1"/>
</dbReference>
<evidence type="ECO:0000313" key="1">
    <source>
        <dbReference type="EMBL" id="MBB3775999.1"/>
    </source>
</evidence>
<protein>
    <submittedName>
        <fullName evidence="1">Phytoene synthase</fullName>
        <ecNumber evidence="1">2.5.1.32</ecNumber>
    </submittedName>
</protein>
<keyword evidence="1" id="KW-0808">Transferase</keyword>
<dbReference type="EC" id="2.5.1.32" evidence="1"/>
<proteinExistence type="predicted"/>
<comment type="caution">
    <text evidence="2">The sequence shown here is derived from an EMBL/GenBank/DDBJ whole genome shotgun (WGS) entry which is preliminary data.</text>
</comment>